<name>A0A7W9GF42_9ACTN</name>
<dbReference type="EMBL" id="JACHMB010000001">
    <property type="protein sequence ID" value="MBB5782634.1"/>
    <property type="molecule type" value="Genomic_DNA"/>
</dbReference>
<gene>
    <name evidence="2" type="ORF">HD596_009390</name>
</gene>
<proteinExistence type="predicted"/>
<sequence length="172" mass="18876">MDPRALSLTEWIVLALVAEGPTYGFAVARLTAPTGAVGAIWQVPRPRVYRALDRLADLALIEPCGSEPGKGGPQRTVFTATAAGASAVGGWLICPVEHIRDIRTEFLIKFALLRRSGADPRPLLDAQAERIEPIVLSLRRQRDQAHGFDHVVAAWRYETAEAALRLMHTARY</sequence>
<dbReference type="Proteomes" id="UP000579153">
    <property type="component" value="Unassembled WGS sequence"/>
</dbReference>
<dbReference type="InterPro" id="IPR005149">
    <property type="entry name" value="Tscrpt_reg_PadR_N"/>
</dbReference>
<dbReference type="InterPro" id="IPR036388">
    <property type="entry name" value="WH-like_DNA-bd_sf"/>
</dbReference>
<dbReference type="InterPro" id="IPR036390">
    <property type="entry name" value="WH_DNA-bd_sf"/>
</dbReference>
<dbReference type="Gene3D" id="1.10.10.10">
    <property type="entry name" value="Winged helix-like DNA-binding domain superfamily/Winged helix DNA-binding domain"/>
    <property type="match status" value="1"/>
</dbReference>
<keyword evidence="3" id="KW-1185">Reference proteome</keyword>
<evidence type="ECO:0000259" key="1">
    <source>
        <dbReference type="Pfam" id="PF03551"/>
    </source>
</evidence>
<evidence type="ECO:0000313" key="2">
    <source>
        <dbReference type="EMBL" id="MBB5782634.1"/>
    </source>
</evidence>
<evidence type="ECO:0000313" key="3">
    <source>
        <dbReference type="Proteomes" id="UP000579153"/>
    </source>
</evidence>
<dbReference type="Pfam" id="PF03551">
    <property type="entry name" value="PadR"/>
    <property type="match status" value="1"/>
</dbReference>
<comment type="caution">
    <text evidence="2">The sequence shown here is derived from an EMBL/GenBank/DDBJ whole genome shotgun (WGS) entry which is preliminary data.</text>
</comment>
<reference evidence="2 3" key="1">
    <citation type="submission" date="2020-08" db="EMBL/GenBank/DDBJ databases">
        <title>Sequencing the genomes of 1000 actinobacteria strains.</title>
        <authorList>
            <person name="Klenk H.-P."/>
        </authorList>
    </citation>
    <scope>NUCLEOTIDE SEQUENCE [LARGE SCALE GENOMIC DNA]</scope>
    <source>
        <strain evidence="2 3">DSM 45507</strain>
    </source>
</reference>
<organism evidence="2 3">
    <name type="scientific">Nonomuraea jabiensis</name>
    <dbReference type="NCBI Taxonomy" id="882448"/>
    <lineage>
        <taxon>Bacteria</taxon>
        <taxon>Bacillati</taxon>
        <taxon>Actinomycetota</taxon>
        <taxon>Actinomycetes</taxon>
        <taxon>Streptosporangiales</taxon>
        <taxon>Streptosporangiaceae</taxon>
        <taxon>Nonomuraea</taxon>
    </lineage>
</organism>
<dbReference type="RefSeq" id="WP_221519899.1">
    <property type="nucleotide sequence ID" value="NZ_JACHMB010000001.1"/>
</dbReference>
<feature type="domain" description="Transcription regulator PadR N-terminal" evidence="1">
    <location>
        <begin position="13"/>
        <end position="87"/>
    </location>
</feature>
<protein>
    <submittedName>
        <fullName evidence="2">PadR family transcriptional regulator AphA</fullName>
    </submittedName>
</protein>
<dbReference type="AlphaFoldDB" id="A0A7W9GF42"/>
<dbReference type="SUPFAM" id="SSF46785">
    <property type="entry name" value="Winged helix' DNA-binding domain"/>
    <property type="match status" value="1"/>
</dbReference>
<accession>A0A7W9GF42</accession>